<evidence type="ECO:0000256" key="1">
    <source>
        <dbReference type="SAM" id="Phobius"/>
    </source>
</evidence>
<dbReference type="Gene3D" id="2.40.50.140">
    <property type="entry name" value="Nucleic acid-binding proteins"/>
    <property type="match status" value="1"/>
</dbReference>
<evidence type="ECO:0000313" key="4">
    <source>
        <dbReference type="Proteomes" id="UP000000447"/>
    </source>
</evidence>
<keyword evidence="1" id="KW-0812">Transmembrane</keyword>
<dbReference type="EMBL" id="CP001276">
    <property type="protein sequence ID" value="ACM06853.1"/>
    <property type="molecule type" value="Genomic_DNA"/>
</dbReference>
<dbReference type="OrthoDB" id="68296at2"/>
<organism evidence="3 4">
    <name type="scientific">Thermomicrobium roseum (strain ATCC 27502 / DSM 5159 / P-2)</name>
    <dbReference type="NCBI Taxonomy" id="309801"/>
    <lineage>
        <taxon>Bacteria</taxon>
        <taxon>Pseudomonadati</taxon>
        <taxon>Thermomicrobiota</taxon>
        <taxon>Thermomicrobia</taxon>
        <taxon>Thermomicrobiales</taxon>
        <taxon>Thermomicrobiaceae</taxon>
        <taxon>Thermomicrobium</taxon>
    </lineage>
</organism>
<name>B9L3R2_THERP</name>
<feature type="transmembrane region" description="Helical" evidence="1">
    <location>
        <begin position="46"/>
        <end position="64"/>
    </location>
</feature>
<dbReference type="Pfam" id="PF01957">
    <property type="entry name" value="NfeD"/>
    <property type="match status" value="1"/>
</dbReference>
<reference evidence="3 4" key="1">
    <citation type="journal article" date="2009" name="PLoS ONE">
        <title>Complete genome sequence of the aerobic CO-oxidizing thermophile Thermomicrobium roseum.</title>
        <authorList>
            <person name="Wu D."/>
            <person name="Raymond J."/>
            <person name="Wu M."/>
            <person name="Chatterji S."/>
            <person name="Ren Q."/>
            <person name="Graham J.E."/>
            <person name="Bryant D.A."/>
            <person name="Robb F."/>
            <person name="Colman A."/>
            <person name="Tallon L.J."/>
            <person name="Badger J.H."/>
            <person name="Madupu R."/>
            <person name="Ward N.L."/>
            <person name="Eisen J.A."/>
        </authorList>
    </citation>
    <scope>NUCLEOTIDE SEQUENCE [LARGE SCALE GENOMIC DNA]</scope>
    <source>
        <strain evidence="4">ATCC 27502 / DSM 5159 / P-2</strain>
        <plasmid evidence="3">unnamed</plasmid>
    </source>
</reference>
<dbReference type="HOGENOM" id="CLU_1508241_0_0_0"/>
<keyword evidence="3" id="KW-0614">Plasmid</keyword>
<dbReference type="Proteomes" id="UP000000447">
    <property type="component" value="Plasmid unnamed"/>
</dbReference>
<keyword evidence="1" id="KW-1133">Transmembrane helix</keyword>
<dbReference type="KEGG" id="tro:trd_A0426"/>
<geneLocation type="plasmid" evidence="4">
    <name>Tros</name>
</geneLocation>
<feature type="transmembrane region" description="Helical" evidence="1">
    <location>
        <begin position="70"/>
        <end position="94"/>
    </location>
</feature>
<evidence type="ECO:0000259" key="2">
    <source>
        <dbReference type="Pfam" id="PF01957"/>
    </source>
</evidence>
<feature type="transmembrane region" description="Helical" evidence="1">
    <location>
        <begin position="6"/>
        <end position="25"/>
    </location>
</feature>
<feature type="domain" description="NfeD-like C-terminal" evidence="2">
    <location>
        <begin position="105"/>
        <end position="167"/>
    </location>
</feature>
<evidence type="ECO:0000313" key="3">
    <source>
        <dbReference type="EMBL" id="ACM06853.1"/>
    </source>
</evidence>
<dbReference type="InterPro" id="IPR012340">
    <property type="entry name" value="NA-bd_OB-fold"/>
</dbReference>
<sequence length="184" mass="19038">MSLLAITYLVIALVGLAFLALTVLIGEIADIFDVGDDGIGPFNGKVIAVALTAFGATGLLMTFFRVPVLWGALAAAGSGLAFGLAAWLLVALLYRQQATTEFSLQDLLGRTGEVTVPIAADQPGYVVISGPTGTRQYLARSSRGIPIPAGQLVRVSGLAGTVLLVEPLQQATAVEGRDARGESR</sequence>
<dbReference type="InterPro" id="IPR002810">
    <property type="entry name" value="NfeD-like_C"/>
</dbReference>
<gene>
    <name evidence="3" type="ordered locus">trd_A0426</name>
</gene>
<accession>B9L3R2</accession>
<protein>
    <recommendedName>
        <fullName evidence="2">NfeD-like C-terminal domain-containing protein</fullName>
    </recommendedName>
</protein>
<keyword evidence="4" id="KW-1185">Reference proteome</keyword>
<dbReference type="RefSeq" id="WP_012642840.1">
    <property type="nucleotide sequence ID" value="NC_011961.1"/>
</dbReference>
<proteinExistence type="predicted"/>
<keyword evidence="1" id="KW-0472">Membrane</keyword>
<dbReference type="AlphaFoldDB" id="B9L3R2"/>